<feature type="region of interest" description="Disordered" evidence="1">
    <location>
        <begin position="109"/>
        <end position="128"/>
    </location>
</feature>
<protein>
    <submittedName>
        <fullName evidence="2">IS66 family insertion sequence element accessory protein TnpB</fullName>
    </submittedName>
</protein>
<reference evidence="2" key="2">
    <citation type="submission" date="2021-04" db="EMBL/GenBank/DDBJ databases">
        <authorList>
            <person name="Gilroy R."/>
        </authorList>
    </citation>
    <scope>NUCLEOTIDE SEQUENCE</scope>
    <source>
        <strain evidence="2">CHK118-2852</strain>
    </source>
</reference>
<dbReference type="EMBL" id="DXAV01000069">
    <property type="protein sequence ID" value="HIZ92151.1"/>
    <property type="molecule type" value="Genomic_DNA"/>
</dbReference>
<organism evidence="2 3">
    <name type="scientific">Candidatus Bacteroides merdavium</name>
    <dbReference type="NCBI Taxonomy" id="2838472"/>
    <lineage>
        <taxon>Bacteria</taxon>
        <taxon>Pseudomonadati</taxon>
        <taxon>Bacteroidota</taxon>
        <taxon>Bacteroidia</taxon>
        <taxon>Bacteroidales</taxon>
        <taxon>Bacteroidaceae</taxon>
        <taxon>Bacteroides</taxon>
    </lineage>
</organism>
<evidence type="ECO:0000313" key="3">
    <source>
        <dbReference type="Proteomes" id="UP000824108"/>
    </source>
</evidence>
<comment type="caution">
    <text evidence="2">The sequence shown here is derived from an EMBL/GenBank/DDBJ whole genome shotgun (WGS) entry which is preliminary data.</text>
</comment>
<proteinExistence type="predicted"/>
<reference evidence="2" key="1">
    <citation type="journal article" date="2021" name="PeerJ">
        <title>Extensive microbial diversity within the chicken gut microbiome revealed by metagenomics and culture.</title>
        <authorList>
            <person name="Gilroy R."/>
            <person name="Ravi A."/>
            <person name="Getino M."/>
            <person name="Pursley I."/>
            <person name="Horton D.L."/>
            <person name="Alikhan N.F."/>
            <person name="Baker D."/>
            <person name="Gharbi K."/>
            <person name="Hall N."/>
            <person name="Watson M."/>
            <person name="Adriaenssens E.M."/>
            <person name="Foster-Nyarko E."/>
            <person name="Jarju S."/>
            <person name="Secka A."/>
            <person name="Antonio M."/>
            <person name="Oren A."/>
            <person name="Chaudhuri R.R."/>
            <person name="La Ragione R."/>
            <person name="Hildebrand F."/>
            <person name="Pallen M.J."/>
        </authorList>
    </citation>
    <scope>NUCLEOTIDE SEQUENCE</scope>
    <source>
        <strain evidence="2">CHK118-2852</strain>
    </source>
</reference>
<dbReference type="Proteomes" id="UP000824108">
    <property type="component" value="Unassembled WGS sequence"/>
</dbReference>
<dbReference type="PANTHER" id="PTHR36455:SF1">
    <property type="entry name" value="BLR8292 PROTEIN"/>
    <property type="match status" value="1"/>
</dbReference>
<evidence type="ECO:0000313" key="2">
    <source>
        <dbReference type="EMBL" id="HIZ92151.1"/>
    </source>
</evidence>
<accession>A0A9D2KEE5</accession>
<evidence type="ECO:0000256" key="1">
    <source>
        <dbReference type="SAM" id="MobiDB-lite"/>
    </source>
</evidence>
<sequence>MFNLNESNRFVMSRHPIDLRKGVDSLCGAIRSCHLDPSNGDVYVFSNRNRTVLKLLHWERGGYTLYYKRLALGRFHPRIFLREGIGFRSLRWDELVLLMEGISPQSARRKRLQVGSPSPSEGIGKNLPEAQNTRINSWLFR</sequence>
<dbReference type="Pfam" id="PF05717">
    <property type="entry name" value="TnpB_IS66"/>
    <property type="match status" value="1"/>
</dbReference>
<dbReference type="PANTHER" id="PTHR36455">
    <property type="match status" value="1"/>
</dbReference>
<dbReference type="NCBIfam" id="NF033819">
    <property type="entry name" value="IS66_TnpB"/>
    <property type="match status" value="1"/>
</dbReference>
<dbReference type="InterPro" id="IPR008878">
    <property type="entry name" value="Transposase_IS66_Orf2"/>
</dbReference>
<dbReference type="AlphaFoldDB" id="A0A9D2KEE5"/>
<name>A0A9D2KEE5_9BACE</name>
<gene>
    <name evidence="2" type="primary">tnpB</name>
    <name evidence="2" type="ORF">H9807_08565</name>
</gene>